<keyword evidence="6" id="KW-1133">Transmembrane helix</keyword>
<dbReference type="InterPro" id="IPR026501">
    <property type="entry name" value="Limbin/EVC"/>
</dbReference>
<keyword evidence="3" id="KW-1003">Cell membrane</keyword>
<evidence type="ECO:0000256" key="9">
    <source>
        <dbReference type="ARBA" id="ARBA00023273"/>
    </source>
</evidence>
<dbReference type="PANTHER" id="PTHR16795">
    <property type="entry name" value="LIMBIN/ELLIS-VAN CREVELD PROTEIN"/>
    <property type="match status" value="1"/>
</dbReference>
<protein>
    <submittedName>
        <fullName evidence="11">Uncharacterized protein</fullName>
    </submittedName>
</protein>
<gene>
    <name evidence="11" type="primary">ORF119476</name>
</gene>
<proteinExistence type="predicted"/>
<keyword evidence="7" id="KW-0472">Membrane</keyword>
<sequence>AAIVSMEKSIEEEKSALMIHQLNSLLRQKMKKKAITKNFFHKFMKKIKEDVDDIGTMIEREREDDEEKLRNNQKLNKDTQTLETELQKIQTHYSNKQNQAQIELRRKIRKNLVKLSEMSTTEIDDLMTKLVNNMAMVDEKIGLEQARQKRALDQRLLKRRQALEYIELEAVNDKQNMDTRVEKFKKTVSESMADSGKVESYSDDIVKELANKFDGIKKYHAKGYNNLSRKKYDSLANSRLTKFSKLVEKQDMEISELLKTEEKSENTTDFIKVYHDLITQHHMEREKLCEELDQNDIKEMRDLEQERTNKENEEMDSEVEKTVKNLTSRTNMTSSEVARIIENHKAEMENYNAKKQEEKQIMLVQLQERLKQRLKVADDNEVLDQRDSDVLKKKQMDTLDLVLSSNMDLTEEEKERVMKEYEQNVQAVSNQLLRSKLRQQKGLEIKLQQKKAQLEKLNLAMRDIENSKELKEKEKKKMTDKLSKDIDNEKKLLEEAKQAAIAEQVLQLKKETEDALKVQDQEISLLIGRLQVSKARRQTVFEKQGAALTKLQQSLETTPASTDIDRILQNHSIEMENFQKNLKLRREIAEKKTNEKRAAIKSQKEQEMKSKLGKIVPTELTEQQKRGVGNASKALLSVLFEQRHNKAMEKLNTETFAELEKYKRDLHLKLEQDLQEELKVQEKELLTQLALASGMSKEDLQVALSAVNEDNTDNKDAQQPE</sequence>
<keyword evidence="10" id="KW-0175">Coiled coil</keyword>
<dbReference type="PANTHER" id="PTHR16795:SF13">
    <property type="entry name" value="EVC COMPLEX MEMBER EVC"/>
    <property type="match status" value="1"/>
</dbReference>
<evidence type="ECO:0000256" key="7">
    <source>
        <dbReference type="ARBA" id="ARBA00023136"/>
    </source>
</evidence>
<evidence type="ECO:0000256" key="8">
    <source>
        <dbReference type="ARBA" id="ARBA00023212"/>
    </source>
</evidence>
<evidence type="ECO:0000256" key="3">
    <source>
        <dbReference type="ARBA" id="ARBA00022475"/>
    </source>
</evidence>
<evidence type="ECO:0000313" key="11">
    <source>
        <dbReference type="EMBL" id="CEK80175.1"/>
    </source>
</evidence>
<reference evidence="11" key="1">
    <citation type="submission" date="2014-12" db="EMBL/GenBank/DDBJ databases">
        <title>Insight into the proteome of Arion vulgaris.</title>
        <authorList>
            <person name="Aradska J."/>
            <person name="Bulat T."/>
            <person name="Smidak R."/>
            <person name="Sarate P."/>
            <person name="Gangsoo J."/>
            <person name="Sialana F."/>
            <person name="Bilban M."/>
            <person name="Lubec G."/>
        </authorList>
    </citation>
    <scope>NUCLEOTIDE SEQUENCE</scope>
    <source>
        <tissue evidence="11">Skin</tissue>
    </source>
</reference>
<feature type="non-terminal residue" evidence="11">
    <location>
        <position position="1"/>
    </location>
</feature>
<dbReference type="AlphaFoldDB" id="A0A0B7AJS5"/>
<keyword evidence="8" id="KW-0206">Cytoskeleton</keyword>
<dbReference type="GO" id="GO:0060170">
    <property type="term" value="C:ciliary membrane"/>
    <property type="evidence" value="ECO:0007669"/>
    <property type="project" value="TreeGrafter"/>
</dbReference>
<name>A0A0B7AJS5_9EUPU</name>
<feature type="coiled-coil region" evidence="10">
    <location>
        <begin position="411"/>
        <end position="503"/>
    </location>
</feature>
<evidence type="ECO:0000256" key="5">
    <source>
        <dbReference type="ARBA" id="ARBA00022692"/>
    </source>
</evidence>
<keyword evidence="4" id="KW-0963">Cytoplasm</keyword>
<dbReference type="GO" id="GO:0007224">
    <property type="term" value="P:smoothened signaling pathway"/>
    <property type="evidence" value="ECO:0007669"/>
    <property type="project" value="InterPro"/>
</dbReference>
<dbReference type="EMBL" id="HACG01033310">
    <property type="protein sequence ID" value="CEK80175.1"/>
    <property type="molecule type" value="Transcribed_RNA"/>
</dbReference>
<accession>A0A0B7AJS5</accession>
<dbReference type="GO" id="GO:0098797">
    <property type="term" value="C:plasma membrane protein complex"/>
    <property type="evidence" value="ECO:0007669"/>
    <property type="project" value="TreeGrafter"/>
</dbReference>
<evidence type="ECO:0000256" key="6">
    <source>
        <dbReference type="ARBA" id="ARBA00022989"/>
    </source>
</evidence>
<feature type="coiled-coil region" evidence="10">
    <location>
        <begin position="293"/>
        <end position="361"/>
    </location>
</feature>
<comment type="subcellular location">
    <subcellularLocation>
        <location evidence="2">Cell membrane</location>
        <topology evidence="2">Single-pass membrane protein</topology>
    </subcellularLocation>
    <subcellularLocation>
        <location evidence="1">Cytoplasm</location>
        <location evidence="1">Cytoskeleton</location>
        <location evidence="1">Cilium basal body</location>
    </subcellularLocation>
</comment>
<feature type="coiled-coil region" evidence="10">
    <location>
        <begin position="58"/>
        <end position="92"/>
    </location>
</feature>
<keyword evidence="5" id="KW-0812">Transmembrane</keyword>
<organism evidence="11">
    <name type="scientific">Arion vulgaris</name>
    <dbReference type="NCBI Taxonomy" id="1028688"/>
    <lineage>
        <taxon>Eukaryota</taxon>
        <taxon>Metazoa</taxon>
        <taxon>Spiralia</taxon>
        <taxon>Lophotrochozoa</taxon>
        <taxon>Mollusca</taxon>
        <taxon>Gastropoda</taxon>
        <taxon>Heterobranchia</taxon>
        <taxon>Euthyneura</taxon>
        <taxon>Panpulmonata</taxon>
        <taxon>Eupulmonata</taxon>
        <taxon>Stylommatophora</taxon>
        <taxon>Helicina</taxon>
        <taxon>Arionoidea</taxon>
        <taxon>Arionidae</taxon>
        <taxon>Arion</taxon>
    </lineage>
</organism>
<keyword evidence="9" id="KW-0966">Cell projection</keyword>
<evidence type="ECO:0000256" key="4">
    <source>
        <dbReference type="ARBA" id="ARBA00022490"/>
    </source>
</evidence>
<evidence type="ECO:0000256" key="1">
    <source>
        <dbReference type="ARBA" id="ARBA00004120"/>
    </source>
</evidence>
<evidence type="ECO:0000256" key="10">
    <source>
        <dbReference type="SAM" id="Coils"/>
    </source>
</evidence>
<evidence type="ECO:0000256" key="2">
    <source>
        <dbReference type="ARBA" id="ARBA00004162"/>
    </source>
</evidence>